<evidence type="ECO:0000313" key="2">
    <source>
        <dbReference type="EMBL" id="MTJ04915.1"/>
    </source>
</evidence>
<reference evidence="2 3" key="1">
    <citation type="submission" date="2019-06" db="EMBL/GenBank/DDBJ databases">
        <title>Enrichment of Autotrophic Halophilic Microorganisms from Red Sea Brine Pool Using Microbial Electrosynthesis System.</title>
        <authorList>
            <person name="Alqahtani M.F."/>
            <person name="Bajracharya S."/>
            <person name="Katuri K.P."/>
            <person name="Ali M."/>
            <person name="Saikaly P.E."/>
        </authorList>
    </citation>
    <scope>NUCLEOTIDE SEQUENCE [LARGE SCALE GENOMIC DNA]</scope>
    <source>
        <strain evidence="2">MES6</strain>
    </source>
</reference>
<keyword evidence="1" id="KW-0560">Oxidoreductase</keyword>
<dbReference type="Proteomes" id="UP000483078">
    <property type="component" value="Unassembled WGS sequence"/>
</dbReference>
<dbReference type="GO" id="GO:0051536">
    <property type="term" value="F:iron-sulfur cluster binding"/>
    <property type="evidence" value="ECO:0007669"/>
    <property type="project" value="InterPro"/>
</dbReference>
<dbReference type="InterPro" id="IPR042204">
    <property type="entry name" value="2Fe-2S-bd_N"/>
</dbReference>
<name>A0A7C9L844_9RHOB</name>
<dbReference type="EMBL" id="VENJ01000012">
    <property type="protein sequence ID" value="MTJ04915.1"/>
    <property type="molecule type" value="Genomic_DNA"/>
</dbReference>
<dbReference type="InterPro" id="IPR036010">
    <property type="entry name" value="2Fe-2S_ferredoxin-like_sf"/>
</dbReference>
<protein>
    <submittedName>
        <fullName evidence="2">(2Fe-2S)-binding protein</fullName>
    </submittedName>
</protein>
<dbReference type="GO" id="GO:0016491">
    <property type="term" value="F:oxidoreductase activity"/>
    <property type="evidence" value="ECO:0007669"/>
    <property type="project" value="UniProtKB-KW"/>
</dbReference>
<dbReference type="SUPFAM" id="SSF54292">
    <property type="entry name" value="2Fe-2S ferredoxin-like"/>
    <property type="match status" value="1"/>
</dbReference>
<dbReference type="Gene3D" id="3.10.20.440">
    <property type="entry name" value="2Fe-2S iron-sulphur cluster binding domain, sarcosine oxidase, alpha subunit, N-terminal domain"/>
    <property type="match status" value="1"/>
</dbReference>
<sequence length="126" mass="13569">MPACCPIGLNGRTRPRTWRCSVKTVSPFLELEEKPRVGVTFEGERFELPEGENLAASLLVAGVRVFRRTPVSDAPRAPFCMMGACFDCLVEIDGVVRQACMIDVVDGLEIERPGGAAAEGADDAAK</sequence>
<organism evidence="2 3">
    <name type="scientific">Sediminimonas qiaohouensis</name>
    <dbReference type="NCBI Taxonomy" id="552061"/>
    <lineage>
        <taxon>Bacteria</taxon>
        <taxon>Pseudomonadati</taxon>
        <taxon>Pseudomonadota</taxon>
        <taxon>Alphaproteobacteria</taxon>
        <taxon>Rhodobacterales</taxon>
        <taxon>Roseobacteraceae</taxon>
        <taxon>Sediminimonas</taxon>
    </lineage>
</organism>
<accession>A0A7C9L844</accession>
<comment type="caution">
    <text evidence="2">The sequence shown here is derived from an EMBL/GenBank/DDBJ whole genome shotgun (WGS) entry which is preliminary data.</text>
</comment>
<evidence type="ECO:0000256" key="1">
    <source>
        <dbReference type="ARBA" id="ARBA00023002"/>
    </source>
</evidence>
<gene>
    <name evidence="2" type="ORF">FH759_09525</name>
</gene>
<dbReference type="AlphaFoldDB" id="A0A7C9L844"/>
<evidence type="ECO:0000313" key="3">
    <source>
        <dbReference type="Proteomes" id="UP000483078"/>
    </source>
</evidence>
<proteinExistence type="predicted"/>
<dbReference type="Pfam" id="PF13510">
    <property type="entry name" value="Fer2_4"/>
    <property type="match status" value="1"/>
</dbReference>